<evidence type="ECO:0000256" key="11">
    <source>
        <dbReference type="ARBA" id="ARBA00023002"/>
    </source>
</evidence>
<comment type="cofactor">
    <cofactor evidence="1">
        <name>FMN</name>
        <dbReference type="ChEBI" id="CHEBI:58210"/>
    </cofactor>
</comment>
<keyword evidence="8" id="KW-0479">Metal-binding</keyword>
<dbReference type="EC" id="1.14.13.39" evidence="5"/>
<dbReference type="InterPro" id="IPR039261">
    <property type="entry name" value="FNR_nucleotide-bd"/>
</dbReference>
<evidence type="ECO:0000256" key="10">
    <source>
        <dbReference type="ARBA" id="ARBA00022860"/>
    </source>
</evidence>
<evidence type="ECO:0000256" key="6">
    <source>
        <dbReference type="ARBA" id="ARBA00022617"/>
    </source>
</evidence>
<keyword evidence="9" id="KW-0521">NADP</keyword>
<keyword evidence="15" id="KW-1185">Reference proteome</keyword>
<gene>
    <name evidence="14" type="ORF">ASZ78_003687</name>
</gene>
<proteinExistence type="inferred from homology"/>
<name>A0A226NAD9_CALSU</name>
<evidence type="ECO:0000256" key="5">
    <source>
        <dbReference type="ARBA" id="ARBA00012989"/>
    </source>
</evidence>
<evidence type="ECO:0000256" key="2">
    <source>
        <dbReference type="ARBA" id="ARBA00001950"/>
    </source>
</evidence>
<comment type="catalytic activity">
    <reaction evidence="13">
        <text>2 L-arginine + 3 NADPH + 4 O2 + H(+) = 2 L-citrulline + 2 nitric oxide + 3 NADP(+) + 4 H2O</text>
        <dbReference type="Rhea" id="RHEA:19897"/>
        <dbReference type="ChEBI" id="CHEBI:15377"/>
        <dbReference type="ChEBI" id="CHEBI:15378"/>
        <dbReference type="ChEBI" id="CHEBI:15379"/>
        <dbReference type="ChEBI" id="CHEBI:16480"/>
        <dbReference type="ChEBI" id="CHEBI:32682"/>
        <dbReference type="ChEBI" id="CHEBI:57743"/>
        <dbReference type="ChEBI" id="CHEBI:57783"/>
        <dbReference type="ChEBI" id="CHEBI:58349"/>
        <dbReference type="EC" id="1.14.13.39"/>
    </reaction>
    <physiologicalReaction direction="left-to-right" evidence="13">
        <dbReference type="Rhea" id="RHEA:19898"/>
    </physiologicalReaction>
</comment>
<accession>A0A226NAD9</accession>
<evidence type="ECO:0000313" key="15">
    <source>
        <dbReference type="Proteomes" id="UP000198323"/>
    </source>
</evidence>
<feature type="non-terminal residue" evidence="14">
    <location>
        <position position="90"/>
    </location>
</feature>
<keyword evidence="7" id="KW-0288">FMN</keyword>
<comment type="caution">
    <text evidence="14">The sequence shown here is derived from an EMBL/GenBank/DDBJ whole genome shotgun (WGS) entry which is preliminary data.</text>
</comment>
<evidence type="ECO:0000256" key="1">
    <source>
        <dbReference type="ARBA" id="ARBA00001917"/>
    </source>
</evidence>
<dbReference type="OrthoDB" id="1856718at2759"/>
<dbReference type="AlphaFoldDB" id="A0A226NAD9"/>
<evidence type="ECO:0000256" key="4">
    <source>
        <dbReference type="ARBA" id="ARBA00006267"/>
    </source>
</evidence>
<keyword evidence="6" id="KW-0349">Heme</keyword>
<dbReference type="SUPFAM" id="SSF52343">
    <property type="entry name" value="Ferredoxin reductase-like, C-terminal NADP-linked domain"/>
    <property type="match status" value="1"/>
</dbReference>
<dbReference type="Proteomes" id="UP000198323">
    <property type="component" value="Unassembled WGS sequence"/>
</dbReference>
<protein>
    <recommendedName>
        <fullName evidence="5">nitric-oxide synthase (NADPH)</fullName>
        <ecNumber evidence="5">1.14.13.39</ecNumber>
    </recommendedName>
</protein>
<evidence type="ECO:0000256" key="12">
    <source>
        <dbReference type="ARBA" id="ARBA00023004"/>
    </source>
</evidence>
<keyword evidence="12" id="KW-0408">Iron</keyword>
<sequence length="90" mass="9998">MEEALRCGALSRVLTAFSREPGTPKTYVQDVLQAQLAEEVHRVLCESAGHMYVCGDVTMATEVLRTVQRILVQRTAMSVQQAGDFISELR</sequence>
<keyword evidence="11" id="KW-0560">Oxidoreductase</keyword>
<dbReference type="PANTHER" id="PTHR43410">
    <property type="entry name" value="NITRIC OXIDE SYNTHASE OXYGENASE"/>
    <property type="match status" value="1"/>
</dbReference>
<evidence type="ECO:0000256" key="8">
    <source>
        <dbReference type="ARBA" id="ARBA00022723"/>
    </source>
</evidence>
<organism evidence="14 15">
    <name type="scientific">Callipepla squamata</name>
    <name type="common">Scaled quail</name>
    <dbReference type="NCBI Taxonomy" id="9009"/>
    <lineage>
        <taxon>Eukaryota</taxon>
        <taxon>Metazoa</taxon>
        <taxon>Chordata</taxon>
        <taxon>Craniata</taxon>
        <taxon>Vertebrata</taxon>
        <taxon>Euteleostomi</taxon>
        <taxon>Archelosauria</taxon>
        <taxon>Archosauria</taxon>
        <taxon>Dinosauria</taxon>
        <taxon>Saurischia</taxon>
        <taxon>Theropoda</taxon>
        <taxon>Coelurosauria</taxon>
        <taxon>Aves</taxon>
        <taxon>Neognathae</taxon>
        <taxon>Galloanserae</taxon>
        <taxon>Galliformes</taxon>
        <taxon>Odontophoridae</taxon>
        <taxon>Callipepla</taxon>
    </lineage>
</organism>
<evidence type="ECO:0000256" key="13">
    <source>
        <dbReference type="ARBA" id="ARBA00047419"/>
    </source>
</evidence>
<dbReference type="PANTHER" id="PTHR43410:SF1">
    <property type="entry name" value="NITRIC OXIDE SYNTHASE"/>
    <property type="match status" value="1"/>
</dbReference>
<dbReference type="Gene3D" id="3.40.50.80">
    <property type="entry name" value="Nucleotide-binding domain of ferredoxin-NADP reductase (FNR) module"/>
    <property type="match status" value="1"/>
</dbReference>
<evidence type="ECO:0000256" key="7">
    <source>
        <dbReference type="ARBA" id="ARBA00022643"/>
    </source>
</evidence>
<dbReference type="EMBL" id="MCFN01000127">
    <property type="protein sequence ID" value="OXB64239.1"/>
    <property type="molecule type" value="Genomic_DNA"/>
</dbReference>
<dbReference type="STRING" id="9009.A0A226NAD9"/>
<keyword evidence="10" id="KW-0112">Calmodulin-binding</keyword>
<comment type="cofactor">
    <cofactor evidence="3">
        <name>heme b</name>
        <dbReference type="ChEBI" id="CHEBI:60344"/>
    </cofactor>
</comment>
<keyword evidence="7" id="KW-0285">Flavoprotein</keyword>
<evidence type="ECO:0000256" key="9">
    <source>
        <dbReference type="ARBA" id="ARBA00022857"/>
    </source>
</evidence>
<dbReference type="GO" id="GO:0005516">
    <property type="term" value="F:calmodulin binding"/>
    <property type="evidence" value="ECO:0007669"/>
    <property type="project" value="UniProtKB-KW"/>
</dbReference>
<dbReference type="GO" id="GO:0004517">
    <property type="term" value="F:nitric-oxide synthase activity"/>
    <property type="evidence" value="ECO:0007669"/>
    <property type="project" value="UniProtKB-EC"/>
</dbReference>
<dbReference type="InterPro" id="IPR050607">
    <property type="entry name" value="NOS"/>
</dbReference>
<evidence type="ECO:0000256" key="3">
    <source>
        <dbReference type="ARBA" id="ARBA00001970"/>
    </source>
</evidence>
<comment type="similarity">
    <text evidence="4">Belongs to the NOS family.</text>
</comment>
<evidence type="ECO:0000313" key="14">
    <source>
        <dbReference type="EMBL" id="OXB64239.1"/>
    </source>
</evidence>
<dbReference type="GO" id="GO:0046872">
    <property type="term" value="F:metal ion binding"/>
    <property type="evidence" value="ECO:0007669"/>
    <property type="project" value="UniProtKB-KW"/>
</dbReference>
<comment type="cofactor">
    <cofactor evidence="2">
        <name>(6R)-L-erythro-5,6,7,8-tetrahydrobiopterin</name>
        <dbReference type="ChEBI" id="CHEBI:59560"/>
    </cofactor>
</comment>
<reference evidence="14 15" key="1">
    <citation type="submission" date="2016-07" db="EMBL/GenBank/DDBJ databases">
        <title>Disparate Historic Effective Population Sizes Predicted by Modern Levels of Genome Diversity for the Scaled Quail (Callipepla squamata) and the Northern Bobwhite (Colinus virginianus): Inferences from First and Second Generation Draft Genome Assemblies for Sympatric New World Quail.</title>
        <authorList>
            <person name="Oldeschulte D.L."/>
            <person name="Halley Y.A."/>
            <person name="Bhattarai E.K."/>
            <person name="Brashear W.A."/>
            <person name="Hill J."/>
            <person name="Metz R.P."/>
            <person name="Johnson C.D."/>
            <person name="Rollins D."/>
            <person name="Peterson M.J."/>
            <person name="Bickhart D.M."/>
            <person name="Decker J.E."/>
            <person name="Seabury C.M."/>
        </authorList>
    </citation>
    <scope>NUCLEOTIDE SEQUENCE [LARGE SCALE GENOMIC DNA]</scope>
    <source>
        <strain evidence="14 15">Texas</strain>
        <tissue evidence="14">Leg muscle</tissue>
    </source>
</reference>